<dbReference type="Pfam" id="PF13966">
    <property type="entry name" value="zf-RVT"/>
    <property type="match status" value="1"/>
</dbReference>
<evidence type="ECO:0008006" key="5">
    <source>
        <dbReference type="Google" id="ProtNLM"/>
    </source>
</evidence>
<evidence type="ECO:0000313" key="4">
    <source>
        <dbReference type="EMBL" id="SPC97398.1"/>
    </source>
</evidence>
<dbReference type="SUPFAM" id="SSF56672">
    <property type="entry name" value="DNA/RNA polymerases"/>
    <property type="match status" value="1"/>
</dbReference>
<dbReference type="PANTHER" id="PTHR46890:SF48">
    <property type="entry name" value="RNA-DIRECTED DNA POLYMERASE"/>
    <property type="match status" value="1"/>
</dbReference>
<organism evidence="4">
    <name type="scientific">Fagus sylvatica</name>
    <name type="common">Beechnut</name>
    <dbReference type="NCBI Taxonomy" id="28930"/>
    <lineage>
        <taxon>Eukaryota</taxon>
        <taxon>Viridiplantae</taxon>
        <taxon>Streptophyta</taxon>
        <taxon>Embryophyta</taxon>
        <taxon>Tracheophyta</taxon>
        <taxon>Spermatophyta</taxon>
        <taxon>Magnoliopsida</taxon>
        <taxon>eudicotyledons</taxon>
        <taxon>Gunneridae</taxon>
        <taxon>Pentapetalae</taxon>
        <taxon>rosids</taxon>
        <taxon>fabids</taxon>
        <taxon>Fagales</taxon>
        <taxon>Fagaceae</taxon>
        <taxon>Fagus</taxon>
    </lineage>
</organism>
<protein>
    <recommendedName>
        <fullName evidence="5">Reverse transcriptase domain-containing protein</fullName>
    </recommendedName>
</protein>
<gene>
    <name evidence="4" type="ORF">FSB_LOCUS25280</name>
</gene>
<dbReference type="InterPro" id="IPR026960">
    <property type="entry name" value="RVT-Znf"/>
</dbReference>
<proteinExistence type="predicted"/>
<dbReference type="GO" id="GO:0003676">
    <property type="term" value="F:nucleic acid binding"/>
    <property type="evidence" value="ECO:0007669"/>
    <property type="project" value="InterPro"/>
</dbReference>
<dbReference type="EMBL" id="OIVN01001768">
    <property type="protein sequence ID" value="SPC97398.1"/>
    <property type="molecule type" value="Genomic_DNA"/>
</dbReference>
<reference evidence="4" key="1">
    <citation type="submission" date="2018-02" db="EMBL/GenBank/DDBJ databases">
        <authorList>
            <person name="Cohen D.B."/>
            <person name="Kent A.D."/>
        </authorList>
    </citation>
    <scope>NUCLEOTIDE SEQUENCE</scope>
</reference>
<dbReference type="InterPro" id="IPR043502">
    <property type="entry name" value="DNA/RNA_pol_sf"/>
</dbReference>
<dbReference type="Pfam" id="PF00078">
    <property type="entry name" value="RVT_1"/>
    <property type="match status" value="1"/>
</dbReference>
<dbReference type="AlphaFoldDB" id="A0A2N9GDB8"/>
<dbReference type="GO" id="GO:0004523">
    <property type="term" value="F:RNA-DNA hybrid ribonuclease activity"/>
    <property type="evidence" value="ECO:0007669"/>
    <property type="project" value="InterPro"/>
</dbReference>
<accession>A0A2N9GDB8</accession>
<dbReference type="Pfam" id="PF13456">
    <property type="entry name" value="RVT_3"/>
    <property type="match status" value="1"/>
</dbReference>
<dbReference type="PANTHER" id="PTHR46890">
    <property type="entry name" value="NON-LTR RETROLELEMENT REVERSE TRANSCRIPTASE-LIKE PROTEIN-RELATED"/>
    <property type="match status" value="1"/>
</dbReference>
<name>A0A2N9GDB8_FAGSY</name>
<dbReference type="InterPro" id="IPR000477">
    <property type="entry name" value="RT_dom"/>
</dbReference>
<feature type="domain" description="Reverse transcriptase zinc-binding" evidence="3">
    <location>
        <begin position="441"/>
        <end position="527"/>
    </location>
</feature>
<dbReference type="InterPro" id="IPR002156">
    <property type="entry name" value="RNaseH_domain"/>
</dbReference>
<evidence type="ECO:0000259" key="3">
    <source>
        <dbReference type="Pfam" id="PF13966"/>
    </source>
</evidence>
<evidence type="ECO:0000259" key="1">
    <source>
        <dbReference type="Pfam" id="PF00078"/>
    </source>
</evidence>
<dbReference type="InterPro" id="IPR052343">
    <property type="entry name" value="Retrotransposon-Effector_Assoc"/>
</dbReference>
<sequence length="661" mass="74509">MTLSLGRACVEWQSLFPKASIKHLSAPNLDHNPILLDTYLDDTGGSRPFRFEAIWVSDESSAEVVQATWSSPVEGSQCFKLAKRCQRTKKEFIIWNKTVFGYAKTRIKKIEDKLKSTTPVIPDELENLFILTISTEDNINIAGVPDYKEVKDVIWSMHPLKAPGPDGLPGLFFKHYWDIVGDQVVTAVQSFFREGDSAQFQAIQKEERVLKAMGYDQKVTNLIYQCISSINFTFLLNGNKSSTFSPSRGIRQGDPLSPYLFILCSEVLAKLINKEVERGMICGLKIAPGAPCISKLLYADDVLLFCGAKIAKVNKMMESVKKYCAWSGQSISTDKCGVFVSKRVHANFCCQLKNIWGFKPLPKDVKYLGLPLLLSHRKSKDFSFVKDRRNILVWEDPWVLDLPGFRPQPRSDQAIKNIPKWSIGKEDRWSWIKTANGVLSSKSAFKEISSSVAGQSEVNQSLSKIWKSRLHDCLKMHLWRVAAGLLPTKESLSKFPTSFDYICVLCDHSCESDVHLFWDCPMARALWFGSRWGIKTDQITMSSSCQIVELLLAPPIELEISFADNDSFLLNGALILDQIWKLRNSKMHEGKWVIMENLERNISMSDATVGDVHSTIAIIARDWRGTVVLALSKKVYTTIPLQAEAEALAWALTMAADLNLK</sequence>
<feature type="domain" description="Reverse transcriptase" evidence="1">
    <location>
        <begin position="204"/>
        <end position="371"/>
    </location>
</feature>
<evidence type="ECO:0000259" key="2">
    <source>
        <dbReference type="Pfam" id="PF13456"/>
    </source>
</evidence>
<feature type="domain" description="RNase H type-1" evidence="2">
    <location>
        <begin position="608"/>
        <end position="660"/>
    </location>
</feature>